<evidence type="ECO:0000313" key="4">
    <source>
        <dbReference type="Proteomes" id="UP001501442"/>
    </source>
</evidence>
<feature type="transmembrane region" description="Helical" evidence="2">
    <location>
        <begin position="170"/>
        <end position="192"/>
    </location>
</feature>
<keyword evidence="2" id="KW-0812">Transmembrane</keyword>
<feature type="transmembrane region" description="Helical" evidence="2">
    <location>
        <begin position="144"/>
        <end position="164"/>
    </location>
</feature>
<feature type="compositionally biased region" description="Basic and acidic residues" evidence="1">
    <location>
        <begin position="13"/>
        <end position="30"/>
    </location>
</feature>
<feature type="transmembrane region" description="Helical" evidence="2">
    <location>
        <begin position="373"/>
        <end position="398"/>
    </location>
</feature>
<dbReference type="Proteomes" id="UP001501442">
    <property type="component" value="Unassembled WGS sequence"/>
</dbReference>
<name>A0ABP8UMT5_9ACTN</name>
<feature type="transmembrane region" description="Helical" evidence="2">
    <location>
        <begin position="325"/>
        <end position="343"/>
    </location>
</feature>
<feature type="region of interest" description="Disordered" evidence="1">
    <location>
        <begin position="1"/>
        <end position="30"/>
    </location>
</feature>
<feature type="transmembrane region" description="Helical" evidence="2">
    <location>
        <begin position="204"/>
        <end position="221"/>
    </location>
</feature>
<dbReference type="RefSeq" id="WP_345436927.1">
    <property type="nucleotide sequence ID" value="NZ_BAABHK010000013.1"/>
</dbReference>
<sequence length="527" mass="56272">MHHGLPLPGSDEVSEKPTLEHPRSSGDRTSVRDRWWRDPYLVVAIPAGLWAILVTLRHTWTSDFLLHLATIDSLARDLWNPTDPLVGQASGSPYYSPYAVLLGLIKATTGLSARPVLEFAGLVNVALLLFALRRFCRHLGGGRLVAALALIFTLLLWGVAPVAWSGFLGLYSLSWIMSYPSVIGTALMLLVWDAFLRHRSRPEGVGALATVALLGALVVLIHPFTAVNMTIGLVAFVLADPKASLRARPVGLAVGAAAAFLLVMVWPWSDVSTLFGAAGSFDAVHKVLLTDVVKDGGFAAYGLALVGLPALVTGGRRPLGRELQILFLLAVALISIGAATGSYGLARAIPVAMLPLHLALASYLAGRARGWRPYAAVALIACCAGLFGESAGLIRAYWGDVSPATLRAWGAPTPAPSYDRVLDGIRPGEVVITDTWALARLVNARGAHTVAPAWPYPFVDEAARNRDTTAFFAPGTDPQDRLAIADRYGITCALVTRDRAVLERGALPGFTVTARMTNPRAVRLCRP</sequence>
<gene>
    <name evidence="3" type="ORF">GCM10023196_073320</name>
</gene>
<organism evidence="3 4">
    <name type="scientific">Actinoallomurus vinaceus</name>
    <dbReference type="NCBI Taxonomy" id="1080074"/>
    <lineage>
        <taxon>Bacteria</taxon>
        <taxon>Bacillati</taxon>
        <taxon>Actinomycetota</taxon>
        <taxon>Actinomycetes</taxon>
        <taxon>Streptosporangiales</taxon>
        <taxon>Thermomonosporaceae</taxon>
        <taxon>Actinoallomurus</taxon>
    </lineage>
</organism>
<feature type="transmembrane region" description="Helical" evidence="2">
    <location>
        <begin position="296"/>
        <end position="313"/>
    </location>
</feature>
<protein>
    <recommendedName>
        <fullName evidence="5">Glycosyltransferase RgtA/B/C/D-like domain-containing protein</fullName>
    </recommendedName>
</protein>
<keyword evidence="2" id="KW-0472">Membrane</keyword>
<evidence type="ECO:0000313" key="3">
    <source>
        <dbReference type="EMBL" id="GAA4633906.1"/>
    </source>
</evidence>
<keyword evidence="4" id="KW-1185">Reference proteome</keyword>
<proteinExistence type="predicted"/>
<evidence type="ECO:0000256" key="1">
    <source>
        <dbReference type="SAM" id="MobiDB-lite"/>
    </source>
</evidence>
<evidence type="ECO:0008006" key="5">
    <source>
        <dbReference type="Google" id="ProtNLM"/>
    </source>
</evidence>
<feature type="transmembrane region" description="Helical" evidence="2">
    <location>
        <begin position="111"/>
        <end position="132"/>
    </location>
</feature>
<feature type="transmembrane region" description="Helical" evidence="2">
    <location>
        <begin position="250"/>
        <end position="268"/>
    </location>
</feature>
<dbReference type="EMBL" id="BAABHK010000013">
    <property type="protein sequence ID" value="GAA4633906.1"/>
    <property type="molecule type" value="Genomic_DNA"/>
</dbReference>
<evidence type="ECO:0000256" key="2">
    <source>
        <dbReference type="SAM" id="Phobius"/>
    </source>
</evidence>
<accession>A0ABP8UMT5</accession>
<keyword evidence="2" id="KW-1133">Transmembrane helix</keyword>
<feature type="transmembrane region" description="Helical" evidence="2">
    <location>
        <begin position="40"/>
        <end position="60"/>
    </location>
</feature>
<reference evidence="4" key="1">
    <citation type="journal article" date="2019" name="Int. J. Syst. Evol. Microbiol.">
        <title>The Global Catalogue of Microorganisms (GCM) 10K type strain sequencing project: providing services to taxonomists for standard genome sequencing and annotation.</title>
        <authorList>
            <consortium name="The Broad Institute Genomics Platform"/>
            <consortium name="The Broad Institute Genome Sequencing Center for Infectious Disease"/>
            <person name="Wu L."/>
            <person name="Ma J."/>
        </authorList>
    </citation>
    <scope>NUCLEOTIDE SEQUENCE [LARGE SCALE GENOMIC DNA]</scope>
    <source>
        <strain evidence="4">JCM 17939</strain>
    </source>
</reference>
<comment type="caution">
    <text evidence="3">The sequence shown here is derived from an EMBL/GenBank/DDBJ whole genome shotgun (WGS) entry which is preliminary data.</text>
</comment>